<dbReference type="InterPro" id="IPR029062">
    <property type="entry name" value="Class_I_gatase-like"/>
</dbReference>
<evidence type="ECO:0000313" key="3">
    <source>
        <dbReference type="Proteomes" id="UP000184222"/>
    </source>
</evidence>
<dbReference type="InterPro" id="IPR017926">
    <property type="entry name" value="GATASE"/>
</dbReference>
<dbReference type="Pfam" id="PF00117">
    <property type="entry name" value="GATase"/>
    <property type="match status" value="1"/>
</dbReference>
<dbReference type="EMBL" id="CP016796">
    <property type="protein sequence ID" value="API86259.1"/>
    <property type="molecule type" value="Genomic_DNA"/>
</dbReference>
<evidence type="ECO:0000259" key="1">
    <source>
        <dbReference type="Pfam" id="PF00117"/>
    </source>
</evidence>
<dbReference type="AlphaFoldDB" id="A0A1L4BQZ3"/>
<accession>A0A1L4BQZ3</accession>
<proteinExistence type="predicted"/>
<dbReference type="RefSeq" id="WP_072711470.1">
    <property type="nucleotide sequence ID" value="NZ_CP016796.1"/>
</dbReference>
<dbReference type="InterPro" id="IPR044992">
    <property type="entry name" value="ChyE-like"/>
</dbReference>
<keyword evidence="3" id="KW-1185">Reference proteome</keyword>
<dbReference type="Proteomes" id="UP000184222">
    <property type="component" value="Chromosome"/>
</dbReference>
<keyword evidence="2" id="KW-0315">Glutamine amidotransferase</keyword>
<dbReference type="PANTHER" id="PTHR42695:SF5">
    <property type="entry name" value="GLUTAMINE AMIDOTRANSFERASE YLR126C-RELATED"/>
    <property type="match status" value="1"/>
</dbReference>
<name>A0A1L4BQZ3_9GAMM</name>
<dbReference type="OrthoDB" id="9813383at2"/>
<dbReference type="STRING" id="573570.F7310_02335"/>
<keyword evidence="2" id="KW-0808">Transferase</keyword>
<dbReference type="PROSITE" id="PS51273">
    <property type="entry name" value="GATASE_TYPE_1"/>
    <property type="match status" value="1"/>
</dbReference>
<dbReference type="KEGG" id="frx:F7310_02335"/>
<protein>
    <submittedName>
        <fullName evidence="2">Glutamine amidotransferase</fullName>
    </submittedName>
</protein>
<dbReference type="GO" id="GO:0005829">
    <property type="term" value="C:cytosol"/>
    <property type="evidence" value="ECO:0007669"/>
    <property type="project" value="TreeGrafter"/>
</dbReference>
<dbReference type="Gene3D" id="3.40.50.880">
    <property type="match status" value="1"/>
</dbReference>
<dbReference type="GO" id="GO:0016740">
    <property type="term" value="F:transferase activity"/>
    <property type="evidence" value="ECO:0007669"/>
    <property type="project" value="UniProtKB-KW"/>
</dbReference>
<dbReference type="SUPFAM" id="SSF52317">
    <property type="entry name" value="Class I glutamine amidotransferase-like"/>
    <property type="match status" value="1"/>
</dbReference>
<gene>
    <name evidence="2" type="ORF">F7310_02335</name>
</gene>
<dbReference type="PANTHER" id="PTHR42695">
    <property type="entry name" value="GLUTAMINE AMIDOTRANSFERASE YLR126C-RELATED"/>
    <property type="match status" value="1"/>
</dbReference>
<evidence type="ECO:0000313" key="2">
    <source>
        <dbReference type="EMBL" id="API86259.1"/>
    </source>
</evidence>
<sequence length="236" mass="27294">MKIAILQTDHIPEHRRVVSGGNYPDMFANLFFKLSVVVDLDIFDVTEQEYPESYDIYDGFIITGSKATAFDNLAWITKLKSEIVKLYNKNKKIIGICFGHQILAQALGGRVERGPKGFAVGVRNVKVLTKRPWMNPFHNYLSLLFYHQDMVVELPEGAELISTSDYCKVQMFCINNHILGIQAHPEMLKVHNHALIKEYQDDIKNEFQHALESLRIRDNSLIMAHWMANFFEYKDQ</sequence>
<reference evidence="2 3" key="1">
    <citation type="journal article" date="2016" name="Appl. Environ. Microbiol.">
        <title>Whole genome relationships among Francisella bacteria of diverse origin define new species and provide specific regions for detection.</title>
        <authorList>
            <person name="Challacombe J.F."/>
            <person name="Petersen J.M."/>
            <person name="Gallegos-Graves V."/>
            <person name="Hodge D."/>
            <person name="Pillai S."/>
            <person name="Kuske C.R."/>
        </authorList>
    </citation>
    <scope>NUCLEOTIDE SEQUENCE [LARGE SCALE GENOMIC DNA]</scope>
    <source>
        <strain evidence="3">TX07-7310</strain>
    </source>
</reference>
<feature type="domain" description="Glutamine amidotransferase" evidence="1">
    <location>
        <begin position="54"/>
        <end position="188"/>
    </location>
</feature>
<organism evidence="2 3">
    <name type="scientific">Francisella uliginis</name>
    <dbReference type="NCBI Taxonomy" id="573570"/>
    <lineage>
        <taxon>Bacteria</taxon>
        <taxon>Pseudomonadati</taxon>
        <taxon>Pseudomonadota</taxon>
        <taxon>Gammaproteobacteria</taxon>
        <taxon>Thiotrichales</taxon>
        <taxon>Francisellaceae</taxon>
        <taxon>Francisella</taxon>
    </lineage>
</organism>
<dbReference type="CDD" id="cd01741">
    <property type="entry name" value="GATase1_1"/>
    <property type="match status" value="1"/>
</dbReference>